<organism evidence="2 3">
    <name type="scientific">Thermomonospora cellulosilytica</name>
    <dbReference type="NCBI Taxonomy" id="1411118"/>
    <lineage>
        <taxon>Bacteria</taxon>
        <taxon>Bacillati</taxon>
        <taxon>Actinomycetota</taxon>
        <taxon>Actinomycetes</taxon>
        <taxon>Streptosporangiales</taxon>
        <taxon>Thermomonosporaceae</taxon>
        <taxon>Thermomonospora</taxon>
    </lineage>
</organism>
<gene>
    <name evidence="2" type="ORF">HNR21_005427</name>
</gene>
<dbReference type="Proteomes" id="UP000539313">
    <property type="component" value="Unassembled WGS sequence"/>
</dbReference>
<name>A0A7W3N2W9_9ACTN</name>
<dbReference type="RefSeq" id="WP_182707427.1">
    <property type="nucleotide sequence ID" value="NZ_JACJII010000001.1"/>
</dbReference>
<dbReference type="InterPro" id="IPR050177">
    <property type="entry name" value="Lipid_A_modif_metabolic_enz"/>
</dbReference>
<sequence length="295" mass="31896">MRVLVTGARGKVGRSTVGALLAAGHEVVGTDLGVPRYELPDEDGAAYVQADLRDPGDVYAVVRGCQAIVHCAAIPTHARNTPHHVFANNLLSTYHLAEAAEALGVRRIVNLSSAAVAGHATAVRPSLPEYLPADEAETVRPQEPYALAKHVGEQIMDMTARRSDVACVSLRPSWVQRACDYEANLGPLVRDPQPRLSRWSYVDMGDLVAAIALAVDCDLPGHEVFHIAAEDNTTGRPLHELVERFYGDRVAVRPTGRPDASAVSCEKARRLLGFHAKRSWRDHLGEDGRALTAVS</sequence>
<dbReference type="EMBL" id="JACJII010000001">
    <property type="protein sequence ID" value="MBA9006545.1"/>
    <property type="molecule type" value="Genomic_DNA"/>
</dbReference>
<dbReference type="InterPro" id="IPR036291">
    <property type="entry name" value="NAD(P)-bd_dom_sf"/>
</dbReference>
<dbReference type="AlphaFoldDB" id="A0A7W3N2W9"/>
<evidence type="ECO:0000259" key="1">
    <source>
        <dbReference type="Pfam" id="PF01370"/>
    </source>
</evidence>
<dbReference type="PANTHER" id="PTHR43245:SF55">
    <property type="entry name" value="NAD(P)-BINDING DOMAIN-CONTAINING PROTEIN"/>
    <property type="match status" value="1"/>
</dbReference>
<dbReference type="InterPro" id="IPR001509">
    <property type="entry name" value="Epimerase_deHydtase"/>
</dbReference>
<dbReference type="CDD" id="cd08946">
    <property type="entry name" value="SDR_e"/>
    <property type="match status" value="1"/>
</dbReference>
<comment type="caution">
    <text evidence="2">The sequence shown here is derived from an EMBL/GenBank/DDBJ whole genome shotgun (WGS) entry which is preliminary data.</text>
</comment>
<feature type="domain" description="NAD-dependent epimerase/dehydratase" evidence="1">
    <location>
        <begin position="3"/>
        <end position="173"/>
    </location>
</feature>
<evidence type="ECO:0000313" key="3">
    <source>
        <dbReference type="Proteomes" id="UP000539313"/>
    </source>
</evidence>
<proteinExistence type="predicted"/>
<dbReference type="SUPFAM" id="SSF51735">
    <property type="entry name" value="NAD(P)-binding Rossmann-fold domains"/>
    <property type="match status" value="1"/>
</dbReference>
<dbReference type="PANTHER" id="PTHR43245">
    <property type="entry name" value="BIFUNCTIONAL POLYMYXIN RESISTANCE PROTEIN ARNA"/>
    <property type="match status" value="1"/>
</dbReference>
<reference evidence="2 3" key="1">
    <citation type="submission" date="2020-08" db="EMBL/GenBank/DDBJ databases">
        <title>Sequencing the genomes of 1000 actinobacteria strains.</title>
        <authorList>
            <person name="Klenk H.-P."/>
        </authorList>
    </citation>
    <scope>NUCLEOTIDE SEQUENCE [LARGE SCALE GENOMIC DNA]</scope>
    <source>
        <strain evidence="2 3">DSM 45823</strain>
    </source>
</reference>
<keyword evidence="3" id="KW-1185">Reference proteome</keyword>
<dbReference type="Pfam" id="PF01370">
    <property type="entry name" value="Epimerase"/>
    <property type="match status" value="1"/>
</dbReference>
<dbReference type="Gene3D" id="3.40.50.720">
    <property type="entry name" value="NAD(P)-binding Rossmann-like Domain"/>
    <property type="match status" value="1"/>
</dbReference>
<evidence type="ECO:0000313" key="2">
    <source>
        <dbReference type="EMBL" id="MBA9006545.1"/>
    </source>
</evidence>
<protein>
    <submittedName>
        <fullName evidence="2">Nucleoside-diphosphate-sugar epimerase</fullName>
    </submittedName>
</protein>
<accession>A0A7W3N2W9</accession>